<dbReference type="PROSITE" id="PS50885">
    <property type="entry name" value="HAMP"/>
    <property type="match status" value="1"/>
</dbReference>
<comment type="subcellular location">
    <subcellularLocation>
        <location evidence="2">Cell membrane</location>
        <topology evidence="2">Multi-pass membrane protein</topology>
    </subcellularLocation>
</comment>
<dbReference type="CDD" id="cd00082">
    <property type="entry name" value="HisKA"/>
    <property type="match status" value="1"/>
</dbReference>
<dbReference type="PROSITE" id="PS50109">
    <property type="entry name" value="HIS_KIN"/>
    <property type="match status" value="1"/>
</dbReference>
<name>D6XWL5_BACIE</name>
<dbReference type="PANTHER" id="PTHR45453">
    <property type="entry name" value="PHOSPHATE REGULON SENSOR PROTEIN PHOR"/>
    <property type="match status" value="1"/>
</dbReference>
<comment type="catalytic activity">
    <reaction evidence="1">
        <text>ATP + protein L-histidine = ADP + protein N-phospho-L-histidine.</text>
        <dbReference type="EC" id="2.7.13.3"/>
    </reaction>
</comment>
<dbReference type="Proteomes" id="UP000000271">
    <property type="component" value="Chromosome"/>
</dbReference>
<dbReference type="EC" id="2.7.13.3" evidence="3"/>
<keyword evidence="10" id="KW-0902">Two-component regulatory system</keyword>
<dbReference type="GO" id="GO:0005524">
    <property type="term" value="F:ATP binding"/>
    <property type="evidence" value="ECO:0007669"/>
    <property type="project" value="UniProtKB-KW"/>
</dbReference>
<evidence type="ECO:0000256" key="11">
    <source>
        <dbReference type="ARBA" id="ARBA00023136"/>
    </source>
</evidence>
<keyword evidence="5" id="KW-0597">Phosphoprotein</keyword>
<accession>D6XWL5</accession>
<evidence type="ECO:0000256" key="12">
    <source>
        <dbReference type="SAM" id="Coils"/>
    </source>
</evidence>
<dbReference type="PANTHER" id="PTHR45453:SF1">
    <property type="entry name" value="PHOSPHATE REGULON SENSOR PROTEIN PHOR"/>
    <property type="match status" value="1"/>
</dbReference>
<dbReference type="InterPro" id="IPR003594">
    <property type="entry name" value="HATPase_dom"/>
</dbReference>
<dbReference type="KEGG" id="bse:Bsel_0317"/>
<evidence type="ECO:0000256" key="9">
    <source>
        <dbReference type="ARBA" id="ARBA00022840"/>
    </source>
</evidence>
<dbReference type="InterPro" id="IPR036097">
    <property type="entry name" value="HisK_dim/P_sf"/>
</dbReference>
<feature type="transmembrane region" description="Helical" evidence="13">
    <location>
        <begin position="12"/>
        <end position="31"/>
    </location>
</feature>
<dbReference type="GO" id="GO:0016036">
    <property type="term" value="P:cellular response to phosphate starvation"/>
    <property type="evidence" value="ECO:0007669"/>
    <property type="project" value="TreeGrafter"/>
</dbReference>
<evidence type="ECO:0000256" key="4">
    <source>
        <dbReference type="ARBA" id="ARBA00022475"/>
    </source>
</evidence>
<dbReference type="FunFam" id="1.10.287.130:FF:000001">
    <property type="entry name" value="Two-component sensor histidine kinase"/>
    <property type="match status" value="1"/>
</dbReference>
<evidence type="ECO:0000256" key="6">
    <source>
        <dbReference type="ARBA" id="ARBA00022679"/>
    </source>
</evidence>
<dbReference type="AlphaFoldDB" id="D6XWL5"/>
<evidence type="ECO:0000313" key="16">
    <source>
        <dbReference type="EMBL" id="ADH97857.1"/>
    </source>
</evidence>
<evidence type="ECO:0000259" key="14">
    <source>
        <dbReference type="PROSITE" id="PS50109"/>
    </source>
</evidence>
<dbReference type="InterPro" id="IPR003660">
    <property type="entry name" value="HAMP_dom"/>
</dbReference>
<evidence type="ECO:0000256" key="7">
    <source>
        <dbReference type="ARBA" id="ARBA00022741"/>
    </source>
</evidence>
<sequence>MRQLSVKIGLLFLVFILLIQSVLFFALYWTIAGDRVDEVFEGMLAQGRSHAEALSMDFTDETMAHVVMMEQGNEQDVLITGTDGEILKQGGDFPEEITVDGWLDGLPETGPDSVMLEENWQGATHVLSASRVTIDGTVAGYVVMAAPSGMILGTVSQLTNQFVIGGLLSVVLTMVTVFFLSRVVSLPLRQMTEATRDLAKGEMHVTLGYDRNDELGELELAIRQLAQDLEKVKQERNEFLAGIAHELKTPLTYVKGYADMAKRADTGEADRARYLAIIEEEAASLTRLVGDLFDLAKLDSNSFAIEKGTVDLSDVLRGFCRDLAPVAKERNRLLAGDIEDRIRVKADECRLIQVLRNLTDNAIRYSDEDSAVTVSLTRAGDGRILLAVADEGAGIAKHHLPYLFDRLYRADPSRSRETGGSGIGLSIVKAIVDQHGWAIEAKSEVNKGTVMTVTIPKGDVLDGDDPDCG</sequence>
<evidence type="ECO:0000256" key="1">
    <source>
        <dbReference type="ARBA" id="ARBA00000085"/>
    </source>
</evidence>
<dbReference type="Pfam" id="PF02518">
    <property type="entry name" value="HATPase_c"/>
    <property type="match status" value="1"/>
</dbReference>
<dbReference type="Pfam" id="PF00672">
    <property type="entry name" value="HAMP"/>
    <property type="match status" value="1"/>
</dbReference>
<reference evidence="16" key="1">
    <citation type="submission" date="2009-10" db="EMBL/GenBank/DDBJ databases">
        <title>Complete sequence of Bacillus selenitireducens MLS10.</title>
        <authorList>
            <consortium name="US DOE Joint Genome Institute"/>
            <person name="Lucas S."/>
            <person name="Copeland A."/>
            <person name="Lapidus A."/>
            <person name="Glavina del Rio T."/>
            <person name="Dalin E."/>
            <person name="Tice H."/>
            <person name="Bruce D."/>
            <person name="Goodwin L."/>
            <person name="Pitluck S."/>
            <person name="Sims D."/>
            <person name="Brettin T."/>
            <person name="Detter J.C."/>
            <person name="Han C."/>
            <person name="Larimer F."/>
            <person name="Land M."/>
            <person name="Hauser L."/>
            <person name="Kyrpides N."/>
            <person name="Ovchinnikova G."/>
            <person name="Stolz J."/>
        </authorList>
    </citation>
    <scope>NUCLEOTIDE SEQUENCE [LARGE SCALE GENOMIC DNA]</scope>
    <source>
        <strain evidence="16">MLS10</strain>
    </source>
</reference>
<protein>
    <recommendedName>
        <fullName evidence="3">histidine kinase</fullName>
        <ecNumber evidence="3">2.7.13.3</ecNumber>
    </recommendedName>
</protein>
<gene>
    <name evidence="16" type="ordered locus">Bsel_0317</name>
</gene>
<evidence type="ECO:0000256" key="10">
    <source>
        <dbReference type="ARBA" id="ARBA00023012"/>
    </source>
</evidence>
<dbReference type="SUPFAM" id="SSF55874">
    <property type="entry name" value="ATPase domain of HSP90 chaperone/DNA topoisomerase II/histidine kinase"/>
    <property type="match status" value="1"/>
</dbReference>
<keyword evidence="17" id="KW-1185">Reference proteome</keyword>
<dbReference type="RefSeq" id="WP_013171286.1">
    <property type="nucleotide sequence ID" value="NC_014219.1"/>
</dbReference>
<keyword evidence="6" id="KW-0808">Transferase</keyword>
<keyword evidence="13" id="KW-0812">Transmembrane</keyword>
<dbReference type="InterPro" id="IPR005467">
    <property type="entry name" value="His_kinase_dom"/>
</dbReference>
<feature type="domain" description="HAMP" evidence="15">
    <location>
        <begin position="182"/>
        <end position="234"/>
    </location>
</feature>
<proteinExistence type="predicted"/>
<organism evidence="16 17">
    <name type="scientific">Bacillus selenitireducens (strain ATCC 700615 / DSM 15326 / MLS10)</name>
    <dbReference type="NCBI Taxonomy" id="439292"/>
    <lineage>
        <taxon>Bacteria</taxon>
        <taxon>Bacillati</taxon>
        <taxon>Bacillota</taxon>
        <taxon>Bacilli</taxon>
        <taxon>Bacillales</taxon>
        <taxon>Bacillaceae</taxon>
        <taxon>Salisediminibacterium</taxon>
    </lineage>
</organism>
<feature type="domain" description="Histidine kinase" evidence="14">
    <location>
        <begin position="242"/>
        <end position="459"/>
    </location>
</feature>
<feature type="coiled-coil region" evidence="12">
    <location>
        <begin position="215"/>
        <end position="242"/>
    </location>
</feature>
<dbReference type="InterPro" id="IPR050351">
    <property type="entry name" value="BphY/WalK/GraS-like"/>
</dbReference>
<dbReference type="InterPro" id="IPR004358">
    <property type="entry name" value="Sig_transdc_His_kin-like_C"/>
</dbReference>
<evidence type="ECO:0000256" key="2">
    <source>
        <dbReference type="ARBA" id="ARBA00004651"/>
    </source>
</evidence>
<keyword evidence="4" id="KW-1003">Cell membrane</keyword>
<evidence type="ECO:0000256" key="8">
    <source>
        <dbReference type="ARBA" id="ARBA00022777"/>
    </source>
</evidence>
<dbReference type="GO" id="GO:0004721">
    <property type="term" value="F:phosphoprotein phosphatase activity"/>
    <property type="evidence" value="ECO:0007669"/>
    <property type="project" value="TreeGrafter"/>
</dbReference>
<evidence type="ECO:0000256" key="13">
    <source>
        <dbReference type="SAM" id="Phobius"/>
    </source>
</evidence>
<dbReference type="HOGENOM" id="CLU_000445_89_6_9"/>
<dbReference type="SUPFAM" id="SSF158472">
    <property type="entry name" value="HAMP domain-like"/>
    <property type="match status" value="1"/>
</dbReference>
<dbReference type="FunFam" id="3.30.565.10:FF:000006">
    <property type="entry name" value="Sensor histidine kinase WalK"/>
    <property type="match status" value="1"/>
</dbReference>
<dbReference type="Gene3D" id="1.10.287.130">
    <property type="match status" value="1"/>
</dbReference>
<dbReference type="PRINTS" id="PR00344">
    <property type="entry name" value="BCTRLSENSOR"/>
</dbReference>
<dbReference type="CDD" id="cd06225">
    <property type="entry name" value="HAMP"/>
    <property type="match status" value="1"/>
</dbReference>
<dbReference type="STRING" id="439292.Bsel_0317"/>
<dbReference type="OrthoDB" id="9813151at2"/>
<dbReference type="Gene3D" id="3.30.565.10">
    <property type="entry name" value="Histidine kinase-like ATPase, C-terminal domain"/>
    <property type="match status" value="1"/>
</dbReference>
<dbReference type="GO" id="GO:0000155">
    <property type="term" value="F:phosphorelay sensor kinase activity"/>
    <property type="evidence" value="ECO:0007669"/>
    <property type="project" value="InterPro"/>
</dbReference>
<dbReference type="SUPFAM" id="SSF47384">
    <property type="entry name" value="Homodimeric domain of signal transducing histidine kinase"/>
    <property type="match status" value="1"/>
</dbReference>
<dbReference type="SMART" id="SM00388">
    <property type="entry name" value="HisKA"/>
    <property type="match status" value="1"/>
</dbReference>
<dbReference type="InterPro" id="IPR003661">
    <property type="entry name" value="HisK_dim/P_dom"/>
</dbReference>
<evidence type="ECO:0000256" key="3">
    <source>
        <dbReference type="ARBA" id="ARBA00012438"/>
    </source>
</evidence>
<keyword evidence="7" id="KW-0547">Nucleotide-binding</keyword>
<keyword evidence="13" id="KW-1133">Transmembrane helix</keyword>
<dbReference type="eggNOG" id="COG2205">
    <property type="taxonomic scope" value="Bacteria"/>
</dbReference>
<dbReference type="Gene3D" id="6.10.340.10">
    <property type="match status" value="1"/>
</dbReference>
<dbReference type="Pfam" id="PF00512">
    <property type="entry name" value="HisKA"/>
    <property type="match status" value="1"/>
</dbReference>
<keyword evidence="12" id="KW-0175">Coiled coil</keyword>
<evidence type="ECO:0000313" key="17">
    <source>
        <dbReference type="Proteomes" id="UP000000271"/>
    </source>
</evidence>
<evidence type="ECO:0000256" key="5">
    <source>
        <dbReference type="ARBA" id="ARBA00022553"/>
    </source>
</evidence>
<dbReference type="SMART" id="SM00304">
    <property type="entry name" value="HAMP"/>
    <property type="match status" value="1"/>
</dbReference>
<dbReference type="EMBL" id="CP001791">
    <property type="protein sequence ID" value="ADH97857.1"/>
    <property type="molecule type" value="Genomic_DNA"/>
</dbReference>
<keyword evidence="9" id="KW-0067">ATP-binding</keyword>
<keyword evidence="8 16" id="KW-0418">Kinase</keyword>
<feature type="transmembrane region" description="Helical" evidence="13">
    <location>
        <begin position="162"/>
        <end position="181"/>
    </location>
</feature>
<dbReference type="GO" id="GO:0005886">
    <property type="term" value="C:plasma membrane"/>
    <property type="evidence" value="ECO:0007669"/>
    <property type="project" value="UniProtKB-SubCell"/>
</dbReference>
<keyword evidence="11 13" id="KW-0472">Membrane</keyword>
<dbReference type="InterPro" id="IPR036890">
    <property type="entry name" value="HATPase_C_sf"/>
</dbReference>
<evidence type="ECO:0000259" key="15">
    <source>
        <dbReference type="PROSITE" id="PS50885"/>
    </source>
</evidence>
<dbReference type="SMART" id="SM00387">
    <property type="entry name" value="HATPase_c"/>
    <property type="match status" value="1"/>
</dbReference>